<accession>A0A1V6Q5J9</accession>
<dbReference type="EMBL" id="MDYN01000012">
    <property type="protein sequence ID" value="OQD84519.1"/>
    <property type="molecule type" value="Genomic_DNA"/>
</dbReference>
<evidence type="ECO:0000313" key="2">
    <source>
        <dbReference type="Proteomes" id="UP000191672"/>
    </source>
</evidence>
<proteinExistence type="predicted"/>
<protein>
    <submittedName>
        <fullName evidence="1">Uncharacterized protein</fullName>
    </submittedName>
</protein>
<dbReference type="AlphaFoldDB" id="A0A1V6Q5J9"/>
<organism evidence="1 2">
    <name type="scientific">Penicillium antarcticum</name>
    <dbReference type="NCBI Taxonomy" id="416450"/>
    <lineage>
        <taxon>Eukaryota</taxon>
        <taxon>Fungi</taxon>
        <taxon>Dikarya</taxon>
        <taxon>Ascomycota</taxon>
        <taxon>Pezizomycotina</taxon>
        <taxon>Eurotiomycetes</taxon>
        <taxon>Eurotiomycetidae</taxon>
        <taxon>Eurotiales</taxon>
        <taxon>Aspergillaceae</taxon>
        <taxon>Penicillium</taxon>
    </lineage>
</organism>
<dbReference type="Proteomes" id="UP000191672">
    <property type="component" value="Unassembled WGS sequence"/>
</dbReference>
<name>A0A1V6Q5J9_9EURO</name>
<comment type="caution">
    <text evidence="1">The sequence shown here is derived from an EMBL/GenBank/DDBJ whole genome shotgun (WGS) entry which is preliminary data.</text>
</comment>
<sequence length="30" mass="3236">MSVTLYICAAGAAFAFFGPTFKCIPGMWHP</sequence>
<gene>
    <name evidence="1" type="ORF">PENANT_c012G10858</name>
</gene>
<keyword evidence="2" id="KW-1185">Reference proteome</keyword>
<evidence type="ECO:0000313" key="1">
    <source>
        <dbReference type="EMBL" id="OQD84519.1"/>
    </source>
</evidence>
<reference evidence="2" key="1">
    <citation type="journal article" date="2017" name="Nat. Microbiol.">
        <title>Global analysis of biosynthetic gene clusters reveals vast potential of secondary metabolite production in Penicillium species.</title>
        <authorList>
            <person name="Nielsen J.C."/>
            <person name="Grijseels S."/>
            <person name="Prigent S."/>
            <person name="Ji B."/>
            <person name="Dainat J."/>
            <person name="Nielsen K.F."/>
            <person name="Frisvad J.C."/>
            <person name="Workman M."/>
            <person name="Nielsen J."/>
        </authorList>
    </citation>
    <scope>NUCLEOTIDE SEQUENCE [LARGE SCALE GENOMIC DNA]</scope>
    <source>
        <strain evidence="2">IBT 31811</strain>
    </source>
</reference>